<comment type="PTM">
    <text evidence="39">Is synthesized initially as an inactive proenzyme. Formation of the active enzyme involves a self-maturation process in which the active site pyruvoyl group is generated from an internal serine residue via an autocatalytic post-translational modification. Two non-identical subunits are generated from the proenzyme in this reaction, and the pyruvate is formed at the N-terminus of the alpha chain, which is derived from the carboxyl end of the proenzyme. The autoendoproteolytic cleavage occurs by a canonical serine protease mechanism, in which the side chain hydroxyl group of the serine supplies its oxygen atom to form the C-terminus of the beta chain, while the remainder of the serine residue undergoes an oxidative deamination to produce ammonia and the pyruvoyl prosthetic group on the alpha chain. During this reaction, the Ser that is part of the protease active site of the proenzyme becomes the pyruvoyl prosthetic group, which constitutes an essential element of the active site of the mature decarboxylase.</text>
</comment>
<evidence type="ECO:0000256" key="27">
    <source>
        <dbReference type="ARBA" id="ARBA00023145"/>
    </source>
</evidence>
<evidence type="ECO:0000256" key="23">
    <source>
        <dbReference type="ARBA" id="ARBA00023002"/>
    </source>
</evidence>
<evidence type="ECO:0000256" key="17">
    <source>
        <dbReference type="ARBA" id="ARBA00022737"/>
    </source>
</evidence>
<dbReference type="Gene3D" id="1.10.520.10">
    <property type="match status" value="1"/>
</dbReference>
<dbReference type="Gene3D" id="3.40.50.300">
    <property type="entry name" value="P-loop containing nucleotide triphosphate hydrolases"/>
    <property type="match status" value="2"/>
</dbReference>
<dbReference type="Gene3D" id="1.10.420.10">
    <property type="entry name" value="Peroxidase, domain 2"/>
    <property type="match status" value="1"/>
</dbReference>
<evidence type="ECO:0000256" key="11">
    <source>
        <dbReference type="ARBA" id="ARBA00022525"/>
    </source>
</evidence>
<comment type="cofactor">
    <cofactor evidence="42">
        <name>heme b</name>
        <dbReference type="ChEBI" id="CHEBI:60344"/>
    </cofactor>
    <text evidence="42">Binds 1 heme b (iron(II)-protoporphyrin IX) group per subunit.</text>
</comment>
<evidence type="ECO:0000256" key="20">
    <source>
        <dbReference type="ARBA" id="ARBA00022837"/>
    </source>
</evidence>
<evidence type="ECO:0000256" key="6">
    <source>
        <dbReference type="ARBA" id="ARBA00005644"/>
    </source>
</evidence>
<evidence type="ECO:0000256" key="28">
    <source>
        <dbReference type="ARBA" id="ARBA00023157"/>
    </source>
</evidence>
<feature type="binding site" evidence="42">
    <location>
        <position position="2056"/>
    </location>
    <ligand>
        <name>Ca(2+)</name>
        <dbReference type="ChEBI" id="CHEBI:29108"/>
        <label>2</label>
    </ligand>
</feature>
<dbReference type="InterPro" id="IPR018247">
    <property type="entry name" value="EF_Hand_1_Ca_BS"/>
</dbReference>
<dbReference type="FunFam" id="2.60.40.150:FF:000194">
    <property type="entry name" value="Phosphatidylserine decarboxylase proenzyme 2"/>
    <property type="match status" value="1"/>
</dbReference>
<dbReference type="InterPro" id="IPR027417">
    <property type="entry name" value="P-loop_NTPase"/>
</dbReference>
<evidence type="ECO:0000256" key="21">
    <source>
        <dbReference type="ARBA" id="ARBA00022840"/>
    </source>
</evidence>
<dbReference type="PANTHER" id="PTHR24222:SF62">
    <property type="entry name" value="ABC TRANSPORTER B FAMILY MEMBER 2"/>
    <property type="match status" value="1"/>
</dbReference>
<keyword evidence="23" id="KW-0560">Oxidoreductase</keyword>
<dbReference type="GO" id="GO:0016540">
    <property type="term" value="P:protein autoprocessing"/>
    <property type="evidence" value="ECO:0007669"/>
    <property type="project" value="UniProtKB-UniRule"/>
</dbReference>
<keyword evidence="10 39" id="KW-0444">Lipid biosynthesis</keyword>
<dbReference type="GO" id="GO:0020037">
    <property type="term" value="F:heme binding"/>
    <property type="evidence" value="ECO:0007669"/>
    <property type="project" value="InterPro"/>
</dbReference>
<evidence type="ECO:0000313" key="52">
    <source>
        <dbReference type="EMBL" id="CAD5329076.1"/>
    </source>
</evidence>
<evidence type="ECO:0000256" key="40">
    <source>
        <dbReference type="PIRSR" id="PIRSR600823-1"/>
    </source>
</evidence>
<keyword evidence="22 46" id="KW-1133">Transmembrane helix</keyword>
<feature type="domain" description="ABC transporter" evidence="50">
    <location>
        <begin position="990"/>
        <end position="1226"/>
    </location>
</feature>
<feature type="binding site" description="axial binding residue" evidence="42">
    <location>
        <position position="2055"/>
    </location>
    <ligand>
        <name>heme b</name>
        <dbReference type="ChEBI" id="CHEBI:60344"/>
    </ligand>
    <ligandPart>
        <name>Fe</name>
        <dbReference type="ChEBI" id="CHEBI:18248"/>
    </ligandPart>
</feature>
<dbReference type="CDD" id="cd18577">
    <property type="entry name" value="ABC_6TM_Pgp_ABCB1_D1_like"/>
    <property type="match status" value="1"/>
</dbReference>
<feature type="binding site" evidence="42">
    <location>
        <position position="1915"/>
    </location>
    <ligand>
        <name>Ca(2+)</name>
        <dbReference type="ChEBI" id="CHEBI:29108"/>
        <label>1</label>
    </ligand>
</feature>
<dbReference type="SMART" id="SM00054">
    <property type="entry name" value="EFh"/>
    <property type="match status" value="2"/>
</dbReference>
<feature type="active site" description="Charge relay system; for autoendoproteolytic cleavage activity" evidence="39">
    <location>
        <position position="1801"/>
    </location>
</feature>
<dbReference type="InterPro" id="IPR003593">
    <property type="entry name" value="AAA+_ATPase"/>
</dbReference>
<name>A0A7G2F3P2_ARATH</name>
<feature type="site" description="Transition state stabilizer" evidence="43">
    <location>
        <position position="1901"/>
    </location>
</feature>
<keyword evidence="16" id="KW-0732">Signal</keyword>
<feature type="domain" description="ABC transmembrane type-1" evidence="51">
    <location>
        <begin position="673"/>
        <end position="957"/>
    </location>
</feature>
<dbReference type="Pfam" id="PF00664">
    <property type="entry name" value="ABC_membrane"/>
    <property type="match status" value="2"/>
</dbReference>
<keyword evidence="34" id="KW-0376">Hydrogen peroxide</keyword>
<feature type="active site" description="Charge relay system; for autoendoproteolytic cleavage activity" evidence="39">
    <location>
        <position position="1713"/>
    </location>
</feature>
<feature type="transmembrane region" description="Helical" evidence="46">
    <location>
        <begin position="25"/>
        <end position="46"/>
    </location>
</feature>
<feature type="disulfide bond" evidence="44">
    <location>
        <begin position="1957"/>
        <end position="2188"/>
    </location>
</feature>
<dbReference type="Gene3D" id="1.10.238.10">
    <property type="entry name" value="EF-hand"/>
    <property type="match status" value="1"/>
</dbReference>
<dbReference type="InterPro" id="IPR019793">
    <property type="entry name" value="Peroxidases_heam-ligand_BS"/>
</dbReference>
<evidence type="ECO:0000259" key="51">
    <source>
        <dbReference type="PROSITE" id="PS50929"/>
    </source>
</evidence>
<dbReference type="InterPro" id="IPR039421">
    <property type="entry name" value="Type_1_exporter"/>
</dbReference>
<keyword evidence="26 39" id="KW-0472">Membrane</keyword>
<evidence type="ECO:0000256" key="46">
    <source>
        <dbReference type="SAM" id="Phobius"/>
    </source>
</evidence>
<evidence type="ECO:0000256" key="35">
    <source>
        <dbReference type="ARBA" id="ARBA00047455"/>
    </source>
</evidence>
<evidence type="ECO:0000256" key="29">
    <source>
        <dbReference type="ARBA" id="ARBA00023180"/>
    </source>
</evidence>
<evidence type="ECO:0000256" key="1">
    <source>
        <dbReference type="ARBA" id="ARBA00000189"/>
    </source>
</evidence>
<dbReference type="InterPro" id="IPR002016">
    <property type="entry name" value="Haem_peroxidase"/>
</dbReference>
<evidence type="ECO:0000256" key="41">
    <source>
        <dbReference type="PIRSR" id="PIRSR600823-2"/>
    </source>
</evidence>
<evidence type="ECO:0000259" key="48">
    <source>
        <dbReference type="PROSITE" id="PS50222"/>
    </source>
</evidence>
<dbReference type="InterPro" id="IPR036640">
    <property type="entry name" value="ABC1_TM_sf"/>
</dbReference>
<feature type="transmembrane region" description="Helical" evidence="46">
    <location>
        <begin position="797"/>
        <end position="826"/>
    </location>
</feature>
<dbReference type="GO" id="GO:0140825">
    <property type="term" value="F:lactoperoxidase activity"/>
    <property type="evidence" value="ECO:0007669"/>
    <property type="project" value="UniProtKB-EC"/>
</dbReference>
<evidence type="ECO:0000256" key="4">
    <source>
        <dbReference type="ARBA" id="ARBA00004651"/>
    </source>
</evidence>
<dbReference type="GO" id="GO:0042744">
    <property type="term" value="P:hydrogen peroxide catabolic process"/>
    <property type="evidence" value="ECO:0007669"/>
    <property type="project" value="UniProtKB-KW"/>
</dbReference>
<feature type="transmembrane region" description="Helical" evidence="46">
    <location>
        <begin position="53"/>
        <end position="71"/>
    </location>
</feature>
<gene>
    <name evidence="39" type="primary">PSD2</name>
    <name evidence="52" type="ORF">AT9943_LOCUS16689</name>
</gene>
<feature type="chain" id="PRO_5029058797" description="Phosphatidylserine decarboxylase 2 alpha chain" evidence="39">
    <location>
        <begin position="1801"/>
        <end position="2192"/>
    </location>
</feature>
<protein>
    <recommendedName>
        <fullName evidence="39">Phosphatidylserine decarboxylase proenzyme 2</fullName>
        <ecNumber evidence="39">4.1.1.65</ecNumber>
    </recommendedName>
    <component>
        <recommendedName>
            <fullName evidence="39">Phosphatidylserine decarboxylase 2 beta chain</fullName>
        </recommendedName>
    </component>
    <component>
        <recommendedName>
            <fullName evidence="39">Phosphatidylserine decarboxylase 2 alpha chain</fullName>
        </recommendedName>
    </component>
</protein>
<dbReference type="PROSITE" id="PS00018">
    <property type="entry name" value="EF_HAND_1"/>
    <property type="match status" value="2"/>
</dbReference>
<comment type="similarity">
    <text evidence="8">Belongs to the ABC transporter superfamily. ABCB family. Multidrug resistance exporter (TC 3.A.1.201) subfamily.</text>
</comment>
<keyword evidence="12" id="KW-0575">Peroxidase</keyword>
<comment type="pathway">
    <text evidence="5">Lipid metabolism.</text>
</comment>
<comment type="similarity">
    <text evidence="7">Belongs to the peroxidase family. Ascorbate peroxidase subfamily.</text>
</comment>
<proteinExistence type="inferred from homology"/>
<evidence type="ECO:0000256" key="15">
    <source>
        <dbReference type="ARBA" id="ARBA00022723"/>
    </source>
</evidence>
<dbReference type="CDD" id="cd03249">
    <property type="entry name" value="ABC_MTABC3_MDL1_MDL2"/>
    <property type="match status" value="2"/>
</dbReference>
<dbReference type="InterPro" id="IPR002048">
    <property type="entry name" value="EF_hand_dom"/>
</dbReference>
<dbReference type="PANTHER" id="PTHR24222">
    <property type="entry name" value="ABC TRANSPORTER B FAMILY"/>
    <property type="match status" value="1"/>
</dbReference>
<dbReference type="GO" id="GO:0140359">
    <property type="term" value="F:ABC-type transporter activity"/>
    <property type="evidence" value="ECO:0007669"/>
    <property type="project" value="InterPro"/>
</dbReference>
<dbReference type="InterPro" id="IPR000008">
    <property type="entry name" value="C2_dom"/>
</dbReference>
<dbReference type="Pfam" id="PF00005">
    <property type="entry name" value="ABC_tran"/>
    <property type="match status" value="2"/>
</dbReference>
<dbReference type="UniPathway" id="UPA00558">
    <property type="reaction ID" value="UER00616"/>
</dbReference>
<feature type="binding site" evidence="41">
    <location>
        <position position="2025"/>
    </location>
    <ligand>
        <name>substrate</name>
    </ligand>
</feature>
<keyword evidence="17" id="KW-0677">Repeat</keyword>
<keyword evidence="28 44" id="KW-1015">Disulfide bond</keyword>
<evidence type="ECO:0000313" key="53">
    <source>
        <dbReference type="Proteomes" id="UP000516314"/>
    </source>
</evidence>
<evidence type="ECO:0000256" key="32">
    <source>
        <dbReference type="ARBA" id="ARBA00023264"/>
    </source>
</evidence>
<dbReference type="GO" id="GO:0006979">
    <property type="term" value="P:response to oxidative stress"/>
    <property type="evidence" value="ECO:0007669"/>
    <property type="project" value="InterPro"/>
</dbReference>
<keyword evidence="31 39" id="KW-0456">Lyase</keyword>
<evidence type="ECO:0000256" key="9">
    <source>
        <dbReference type="ARBA" id="ARBA00022448"/>
    </source>
</evidence>
<evidence type="ECO:0000256" key="7">
    <source>
        <dbReference type="ARBA" id="ARBA00006873"/>
    </source>
</evidence>
<keyword evidence="24 42" id="KW-0408">Iron</keyword>
<evidence type="ECO:0000256" key="14">
    <source>
        <dbReference type="ARBA" id="ARBA00022692"/>
    </source>
</evidence>
<keyword evidence="13" id="KW-0349">Heme</keyword>
<evidence type="ECO:0000256" key="33">
    <source>
        <dbReference type="ARBA" id="ARBA00023317"/>
    </source>
</evidence>
<feature type="transmembrane region" description="Helical" evidence="46">
    <location>
        <begin position="667"/>
        <end position="691"/>
    </location>
</feature>
<dbReference type="CDD" id="cd00051">
    <property type="entry name" value="EFh"/>
    <property type="match status" value="1"/>
</dbReference>
<comment type="similarity">
    <text evidence="6">In the N-terminal section; belongs to the peroxidase family.</text>
</comment>
<dbReference type="PROSITE" id="PS50004">
    <property type="entry name" value="C2"/>
    <property type="match status" value="1"/>
</dbReference>
<evidence type="ECO:0000256" key="24">
    <source>
        <dbReference type="ARBA" id="ARBA00023004"/>
    </source>
</evidence>
<comment type="catalytic activity">
    <reaction evidence="35">
        <text>NADH + O2 + H(+) = H2O2 + NAD(+)</text>
        <dbReference type="Rhea" id="RHEA:11264"/>
        <dbReference type="ChEBI" id="CHEBI:15378"/>
        <dbReference type="ChEBI" id="CHEBI:15379"/>
        <dbReference type="ChEBI" id="CHEBI:16240"/>
        <dbReference type="ChEBI" id="CHEBI:57540"/>
        <dbReference type="ChEBI" id="CHEBI:57945"/>
        <dbReference type="EC" id="1.6.3.1"/>
    </reaction>
</comment>
<keyword evidence="19 39" id="KW-0210">Decarboxylase</keyword>
<dbReference type="GO" id="GO:0005509">
    <property type="term" value="F:calcium ion binding"/>
    <property type="evidence" value="ECO:0007669"/>
    <property type="project" value="InterPro"/>
</dbReference>
<comment type="subunit">
    <text evidence="38">Interacts with 1-naphthylphthalamic acid (NPA).</text>
</comment>
<dbReference type="InterPro" id="IPR011527">
    <property type="entry name" value="ABC1_TM_dom"/>
</dbReference>
<comment type="domain">
    <text evidence="39">The C2 domains have an essential, but non-catalytic function. They may facilitate interactions with other proteins and are required for lipid transport function.</text>
</comment>
<evidence type="ECO:0000256" key="44">
    <source>
        <dbReference type="PIRSR" id="PIRSR600823-5"/>
    </source>
</evidence>
<keyword evidence="15 42" id="KW-0479">Metal-binding</keyword>
<comment type="catalytic activity">
    <reaction evidence="1">
        <text>2 a phenolic donor + H2O2 = 2 a phenolic radical donor + 2 H2O</text>
        <dbReference type="Rhea" id="RHEA:56136"/>
        <dbReference type="ChEBI" id="CHEBI:15377"/>
        <dbReference type="ChEBI" id="CHEBI:16240"/>
        <dbReference type="ChEBI" id="CHEBI:139520"/>
        <dbReference type="ChEBI" id="CHEBI:139521"/>
        <dbReference type="EC" id="1.11.1.7"/>
    </reaction>
</comment>
<feature type="binding site" evidence="42">
    <location>
        <position position="1913"/>
    </location>
    <ligand>
        <name>Ca(2+)</name>
        <dbReference type="ChEBI" id="CHEBI:29108"/>
        <label>1</label>
    </ligand>
</feature>
<dbReference type="Pfam" id="PF13202">
    <property type="entry name" value="EF-hand_5"/>
    <property type="match status" value="2"/>
</dbReference>
<dbReference type="InterPro" id="IPR010255">
    <property type="entry name" value="Haem_peroxidase_sf"/>
</dbReference>
<dbReference type="SUPFAM" id="SSF48113">
    <property type="entry name" value="Heme-dependent peroxidases"/>
    <property type="match status" value="1"/>
</dbReference>
<dbReference type="Pfam" id="PF02666">
    <property type="entry name" value="PS_Dcarbxylase"/>
    <property type="match status" value="1"/>
</dbReference>
<feature type="chain" id="PRO_5029058796" description="Phosphatidylserine decarboxylase 2 beta chain" evidence="39">
    <location>
        <begin position="1"/>
        <end position="1800"/>
    </location>
</feature>
<feature type="site" description="Cleavage (non-hydrolytic); by autocatalysis" evidence="39">
    <location>
        <begin position="1800"/>
        <end position="1801"/>
    </location>
</feature>
<dbReference type="InterPro" id="IPR035892">
    <property type="entry name" value="C2_domain_sf"/>
</dbReference>
<dbReference type="PROSITE" id="PS50929">
    <property type="entry name" value="ABC_TM1F"/>
    <property type="match status" value="2"/>
</dbReference>
<evidence type="ECO:0000256" key="39">
    <source>
        <dbReference type="HAMAP-Rule" id="MF_03209"/>
    </source>
</evidence>
<feature type="disulfide bond" evidence="44">
    <location>
        <begin position="1874"/>
        <end position="1951"/>
    </location>
</feature>
<feature type="domain" description="EF-hand" evidence="48">
    <location>
        <begin position="1426"/>
        <end position="1461"/>
    </location>
</feature>
<organism evidence="52 53">
    <name type="scientific">Arabidopsis thaliana</name>
    <name type="common">Mouse-ear cress</name>
    <dbReference type="NCBI Taxonomy" id="3702"/>
    <lineage>
        <taxon>Eukaryota</taxon>
        <taxon>Viridiplantae</taxon>
        <taxon>Streptophyta</taxon>
        <taxon>Embryophyta</taxon>
        <taxon>Tracheophyta</taxon>
        <taxon>Spermatophyta</taxon>
        <taxon>Magnoliopsida</taxon>
        <taxon>eudicotyledons</taxon>
        <taxon>Gunneridae</taxon>
        <taxon>Pentapetalae</taxon>
        <taxon>rosids</taxon>
        <taxon>malvids</taxon>
        <taxon>Brassicales</taxon>
        <taxon>Brassicaceae</taxon>
        <taxon>Camelineae</taxon>
        <taxon>Arabidopsis</taxon>
    </lineage>
</organism>
<dbReference type="FunFam" id="3.40.50.300:FF:000205">
    <property type="entry name" value="ABC transporter B family member 4"/>
    <property type="match status" value="1"/>
</dbReference>
<sequence length="2192" mass="240981">MQPSGDPAPEKEKEMTQPKVSLLKLFSFADFYDCVLMTLGSVGACIHGASVPIFFIFFGKLINIIGLAYLFPKQASHRVAKYSLDFVYLSVAILFSSWLEVACWMHTGERQAAKMRRAYLRSMLSQDISLFDTEASTGEVISAITSDILVVQDALSEKVGNFLHYISRFIAGFAIGFTSVWQISLVTLSIVPLIALAGGIYAFVAIGLIARVRKSYIKAGEIAEEVIGNVRTVQAFTGEERAVRLYREALENTYKYGRKAGLTKGLGLGSMHCVLFLSWALLVWFTSVVVHKDIADGGKSFTTMLNVVIAGLSLGQAAPDISAFVRAKAAAYPIFKMIERNTVTKTSAKSGRKLGKVDGHIQFKDVTFSYPSRPDVVIFDRLNLAIPAGKIVALVGGSGSGKSTVISLIERFYEPISGAVLLDGNNISELDIKWLRGQIGLVNQEPALFATTIRENILYGKDDATAEEITRAAKLSEAISFINNLPEGFETQVGERGIQLSGGQKQRIAISRAIVKNPSILLLDEATSALDAESEKSVQEALDRVMVGRTTVVVAHRLSTVRNADIIAVVHEGKIVEFGNHENLISNPDGAYSSLLRLQETASLQRNPSLNRTLSRPHSIKYSRELSRTRSSFCSERESVTRPDGADPSKKVKVTVGRLYSMIRPDWMYGVCGTICAFIAGSQMPLFALGVSQALVSYYSGWDETQKEIKKIAILFCCASVITLIVYTIEHICFGTMGERLTLRVRENMFRAILKNEIGWFDEVDNTSSMLASRLESDATLLKTIVVDRSTILLQNLGLVVTSFIIAFILNWRLTLVVLATYPLVISGHISEKLFMQGYGGDLNKAYLKANMLAGESVSNIRTVAAFCAEEKILELYSRELLEPSKSSFRRGQIAGLFYGVSQFFIFSSYGLALWYGSTLMDKGLAGFKSVMKTFMVLIVTALAMGETLALAPDLLKGNQMVASVFEILDRKTQIVGETNEELTNVEGTIELKGVHFSYPSRPDVVIFRDFDLIVRAGKSMALVGQSGSGKSSVISLILRFYDPTAGKVMIEGKDIKKLDLKALRKHIGLVQQEPALFATTIYENILYGNEGASQSEVVESAMLANAHSFITSLPEGYSTKVGERGVQMSGGQRQRIAIARAILKNPAILLLDEATSALDVESERVVQQALDRLMANRTTVVVAHRLSTIKNADTISVLHGGKIVEQGSHHRPRIMGNGNSTETKESRRSKMRKKIQNFRSRRRLSRPGSGSVSGLASQRSVSADDFAGIALLTLIGAEMKFKDKWLACVSFGEQTFRSEISDSTEKPIWNSEKKLLLEKNGPSLARISVFETNRLLKNNIVGYCELDLLDFVVQEPDSTCKSFDLLDPASSNVVGSMFVSCSVEDPVETETCFAKRILSIVDYDEDGKLSFSEFSDLMNAFGNVVAANKKEELFKAADLNGDGVVTIDELAALLAVQQEQEPIINSCPVCGEALQLDKLNAMIHMTLCFDEGTGNQMTGGFLTDRQASYGWMFKLSEWTHLSTYDVGLNTGSSASHIVVIDRKTKRLVEELIDSKIVMSMRAIYQSKIGLRLMDQGAKEILQNLSEKQGKKMNSVESAQNIPSFLEFFKDQINMAEVKYPLDHFKTFNEFFVRELKPGARPIACMDQDDVAVSAADCRLMAFQSVDNSTRFWIKGRKFSIKGLLGNDVQSDAFLDGSLVIFRLAPQDYHRFHSPVSGVIEKFVNVSGSLYTVNPIAVNSKYCNVFTENKRTIVIISTAEFGKVAFVAIGATMVGSISFVRQEGDHVKKGDELGYFSFGGSTVICVFEKDSIKIDEDLLANSARSLETLVTVGMQLGVSFPKLENCMRLALSLVTVFFGISLANLEVGFYSNTCPQAESIVKRVVSGAALSDPNLPAILLRLHFHDCFVEGCDGSILVNNGAISEKNAFGHEGVRGFEIVEAVKAELEAACPGVVSCSDIVALAARDAISLVKNKIEKEKNLSIFIYLLLRCEQFMIQANGPAYEVPTGRRDGRVSNMSLAKDMPEVSDSIEILKAKFMQKGLNAKDLVLLSAAHTIGTTACFFMSKRLYDFLPGGQPDPTINPTFLPELTTQCPQNGDINVRLPIDRFSERLFDKQILQNIKDGFAVLQTDAGLYEDVTTRQVVDSYLGMLNPFFGPTFESDFVKAIVKMGKIGVKTGFKGEIRRVCSAFN</sequence>
<dbReference type="CDD" id="cd00693">
    <property type="entry name" value="secretory_peroxidase"/>
    <property type="match status" value="1"/>
</dbReference>
<feature type="region of interest" description="Disordered" evidence="45">
    <location>
        <begin position="1208"/>
        <end position="1257"/>
    </location>
</feature>
<dbReference type="PRINTS" id="PR00458">
    <property type="entry name" value="PEROXIDASE"/>
</dbReference>
<dbReference type="InterPro" id="IPR017871">
    <property type="entry name" value="ABC_transporter-like_CS"/>
</dbReference>
<dbReference type="InterPro" id="IPR003439">
    <property type="entry name" value="ABC_transporter-like_ATP-bd"/>
</dbReference>
<comment type="cofactor">
    <cofactor evidence="42">
        <name>Ca(2+)</name>
        <dbReference type="ChEBI" id="CHEBI:29108"/>
    </cofactor>
    <text evidence="42">Binds 2 calcium ions per subunit.</text>
</comment>
<dbReference type="InterPro" id="IPR011992">
    <property type="entry name" value="EF-hand-dom_pair"/>
</dbReference>
<dbReference type="SMART" id="SM00382">
    <property type="entry name" value="AAA"/>
    <property type="match status" value="2"/>
</dbReference>
<evidence type="ECO:0000256" key="34">
    <source>
        <dbReference type="ARBA" id="ARBA00023324"/>
    </source>
</evidence>
<evidence type="ECO:0000256" key="37">
    <source>
        <dbReference type="ARBA" id="ARBA00054982"/>
    </source>
</evidence>
<feature type="disulfide bond" evidence="44">
    <location>
        <begin position="2062"/>
        <end position="2094"/>
    </location>
</feature>
<keyword evidence="33 39" id="KW-0670">Pyruvate</keyword>
<comment type="function">
    <text evidence="2">Removal of H(2)O(2), oxidation of toxic reductants, biosynthesis and degradation of lignin, suberization, auxin catabolism, response to environmental stresses such as wounding, pathogen attack and oxidative stress. These functions might be dependent on each isozyme/isoform in each plant tissue.</text>
</comment>
<feature type="active site" description="Proton acceptor" evidence="40">
    <location>
        <position position="1905"/>
    </location>
</feature>
<dbReference type="GO" id="GO:0016887">
    <property type="term" value="F:ATP hydrolysis activity"/>
    <property type="evidence" value="ECO:0007669"/>
    <property type="project" value="InterPro"/>
</dbReference>
<feature type="transmembrane region" description="Helical" evidence="46">
    <location>
        <begin position="265"/>
        <end position="285"/>
    </location>
</feature>
<evidence type="ECO:0000256" key="8">
    <source>
        <dbReference type="ARBA" id="ARBA00007577"/>
    </source>
</evidence>
<dbReference type="GO" id="GO:0016174">
    <property type="term" value="F:NAD(P)H oxidase H2O2-forming activity"/>
    <property type="evidence" value="ECO:0007669"/>
    <property type="project" value="UniProtKB-EC"/>
</dbReference>
<dbReference type="GO" id="GO:0005524">
    <property type="term" value="F:ATP binding"/>
    <property type="evidence" value="ECO:0007669"/>
    <property type="project" value="UniProtKB-KW"/>
</dbReference>
<feature type="transmembrane region" description="Helical" evidence="46">
    <location>
        <begin position="712"/>
        <end position="729"/>
    </location>
</feature>
<feature type="binding site" evidence="42">
    <location>
        <position position="1906"/>
    </location>
    <ligand>
        <name>Ca(2+)</name>
        <dbReference type="ChEBI" id="CHEBI:29108"/>
        <label>1</label>
    </ligand>
</feature>
<keyword evidence="14 46" id="KW-0812">Transmembrane</keyword>
<dbReference type="GO" id="GO:0004609">
    <property type="term" value="F:phosphatidylserine decarboxylase activity"/>
    <property type="evidence" value="ECO:0007669"/>
    <property type="project" value="UniProtKB-UniRule"/>
</dbReference>
<feature type="domain" description="Plant heme peroxidase family profile" evidence="49">
    <location>
        <begin position="1864"/>
        <end position="2192"/>
    </location>
</feature>
<comment type="cofactor">
    <cofactor evidence="39">
        <name>pyruvate</name>
        <dbReference type="ChEBI" id="CHEBI:15361"/>
    </cofactor>
    <text evidence="39">Binds 1 pyruvoyl group covalently per subunit.</text>
</comment>
<evidence type="ECO:0000256" key="26">
    <source>
        <dbReference type="ARBA" id="ARBA00023136"/>
    </source>
</evidence>
<dbReference type="FunFam" id="1.10.238.10:FF:000200">
    <property type="entry name" value="Phosphatidylserine decarboxylase proenzyme 2"/>
    <property type="match status" value="1"/>
</dbReference>
<feature type="compositionally biased region" description="Basic residues" evidence="45">
    <location>
        <begin position="1230"/>
        <end position="1246"/>
    </location>
</feature>
<evidence type="ECO:0000256" key="18">
    <source>
        <dbReference type="ARBA" id="ARBA00022741"/>
    </source>
</evidence>
<dbReference type="HAMAP" id="MF_00663">
    <property type="entry name" value="PS_decarb_PSD_B_type2"/>
    <property type="match status" value="1"/>
</dbReference>
<feature type="domain" description="ABC transmembrane type-1" evidence="51">
    <location>
        <begin position="39"/>
        <end position="326"/>
    </location>
</feature>
<evidence type="ECO:0000256" key="5">
    <source>
        <dbReference type="ARBA" id="ARBA00005189"/>
    </source>
</evidence>
<keyword evidence="11" id="KW-0964">Secreted</keyword>
<keyword evidence="9" id="KW-0813">Transport</keyword>
<evidence type="ECO:0000256" key="3">
    <source>
        <dbReference type="ARBA" id="ARBA00004116"/>
    </source>
</evidence>
<feature type="transmembrane region" description="Helical" evidence="46">
    <location>
        <begin position="86"/>
        <end position="107"/>
    </location>
</feature>
<evidence type="ECO:0000256" key="42">
    <source>
        <dbReference type="PIRSR" id="PIRSR600823-3"/>
    </source>
</evidence>
<comment type="subunit">
    <text evidence="39">Heterodimer of a large membrane-associated beta subunit and a small pyruvoyl-containing alpha subunit.</text>
</comment>
<evidence type="ECO:0000256" key="31">
    <source>
        <dbReference type="ARBA" id="ARBA00023239"/>
    </source>
</evidence>
<feature type="domain" description="EF-hand" evidence="48">
    <location>
        <begin position="1395"/>
        <end position="1425"/>
    </location>
</feature>
<feature type="binding site" evidence="42">
    <location>
        <position position="1911"/>
    </location>
    <ligand>
        <name>Ca(2+)</name>
        <dbReference type="ChEBI" id="CHEBI:29108"/>
        <label>1</label>
    </ligand>
</feature>
<keyword evidence="18" id="KW-0547">Nucleotide-binding</keyword>
<evidence type="ECO:0000256" key="43">
    <source>
        <dbReference type="PIRSR" id="PIRSR600823-4"/>
    </source>
</evidence>
<comment type="catalytic activity">
    <reaction evidence="36">
        <text>NADPH + O2 + H(+) = H2O2 + NADP(+)</text>
        <dbReference type="Rhea" id="RHEA:11260"/>
        <dbReference type="ChEBI" id="CHEBI:15378"/>
        <dbReference type="ChEBI" id="CHEBI:15379"/>
        <dbReference type="ChEBI" id="CHEBI:16240"/>
        <dbReference type="ChEBI" id="CHEBI:57783"/>
        <dbReference type="ChEBI" id="CHEBI:58349"/>
        <dbReference type="EC" id="1.6.3.1"/>
    </reaction>
</comment>
<dbReference type="Proteomes" id="UP000516314">
    <property type="component" value="Chromosome 4"/>
</dbReference>
<dbReference type="FunFam" id="3.40.50.300:FF:000066">
    <property type="entry name" value="ABC transporter B family member 1"/>
    <property type="match status" value="1"/>
</dbReference>
<evidence type="ECO:0000256" key="25">
    <source>
        <dbReference type="ARBA" id="ARBA00023098"/>
    </source>
</evidence>
<feature type="active site" description="Charge relay system; for autoendoproteolytic cleavage activity" evidence="39">
    <location>
        <position position="1657"/>
    </location>
</feature>
<dbReference type="NCBIfam" id="TIGR00163">
    <property type="entry name" value="PS_decarb"/>
    <property type="match status" value="1"/>
</dbReference>
<keyword evidence="27 39" id="KW-0865">Zymogen</keyword>
<feature type="domain" description="ABC transporter" evidence="50">
    <location>
        <begin position="361"/>
        <end position="597"/>
    </location>
</feature>
<dbReference type="Gene3D" id="1.20.1560.10">
    <property type="entry name" value="ABC transporter type 1, transmembrane domain"/>
    <property type="match status" value="1"/>
</dbReference>
<feature type="modified residue" description="Pyruvic acid (Ser); by autocatalysis" evidence="39">
    <location>
        <position position="1801"/>
    </location>
</feature>
<evidence type="ECO:0000256" key="2">
    <source>
        <dbReference type="ARBA" id="ARBA00002322"/>
    </source>
</evidence>
<dbReference type="PROSITE" id="PS00435">
    <property type="entry name" value="PEROXIDASE_1"/>
    <property type="match status" value="1"/>
</dbReference>
<keyword evidence="25 39" id="KW-0443">Lipid metabolism</keyword>
<dbReference type="InterPro" id="IPR033905">
    <property type="entry name" value="Secretory_peroxidase"/>
</dbReference>
<dbReference type="EC" id="4.1.1.65" evidence="39"/>
<feature type="active site" description="Schiff-base intermediate with substrate; via pyruvic acid; for decarboxylase activity" evidence="39">
    <location>
        <position position="1801"/>
    </location>
</feature>
<evidence type="ECO:0000259" key="49">
    <source>
        <dbReference type="PROSITE" id="PS50873"/>
    </source>
</evidence>
<evidence type="ECO:0000256" key="38">
    <source>
        <dbReference type="ARBA" id="ARBA00062948"/>
    </source>
</evidence>
<dbReference type="SUPFAM" id="SSF47473">
    <property type="entry name" value="EF-hand"/>
    <property type="match status" value="1"/>
</dbReference>
<dbReference type="PRINTS" id="PR00461">
    <property type="entry name" value="PLPEROXIDASE"/>
</dbReference>
<dbReference type="SUPFAM" id="SSF49562">
    <property type="entry name" value="C2 domain (Calcium/lipid-binding domain, CaLB)"/>
    <property type="match status" value="1"/>
</dbReference>
<dbReference type="SUPFAM" id="SSF52540">
    <property type="entry name" value="P-loop containing nucleoside triphosphate hydrolases"/>
    <property type="match status" value="2"/>
</dbReference>
<dbReference type="PROSITE" id="PS50873">
    <property type="entry name" value="PEROXIDASE_4"/>
    <property type="match status" value="1"/>
</dbReference>
<evidence type="ECO:0000256" key="45">
    <source>
        <dbReference type="SAM" id="MobiDB-lite"/>
    </source>
</evidence>
<dbReference type="CDD" id="cd18578">
    <property type="entry name" value="ABC_6TM_Pgp_ABCB1_D2_like"/>
    <property type="match status" value="1"/>
</dbReference>
<comment type="subcellular location">
    <subcellularLocation>
        <location evidence="4">Cell membrane</location>
        <topology evidence="4">Multi-pass membrane protein</topology>
    </subcellularLocation>
    <subcellularLocation>
        <location evidence="3">Vacuole</location>
    </subcellularLocation>
</comment>
<dbReference type="InterPro" id="IPR000823">
    <property type="entry name" value="Peroxidase_pln"/>
</dbReference>
<evidence type="ECO:0000259" key="50">
    <source>
        <dbReference type="PROSITE" id="PS50893"/>
    </source>
</evidence>
<evidence type="ECO:0000256" key="10">
    <source>
        <dbReference type="ARBA" id="ARBA00022516"/>
    </source>
</evidence>
<evidence type="ECO:0000256" key="30">
    <source>
        <dbReference type="ARBA" id="ARBA00023209"/>
    </source>
</evidence>
<accession>A0A7G2F3P2</accession>
<feature type="disulfide bond" evidence="44">
    <location>
        <begin position="1907"/>
        <end position="1912"/>
    </location>
</feature>
<dbReference type="FunFam" id="1.10.420.10:FF:000010">
    <property type="entry name" value="Peroxidase"/>
    <property type="match status" value="1"/>
</dbReference>
<evidence type="ECO:0000256" key="19">
    <source>
        <dbReference type="ARBA" id="ARBA00022793"/>
    </source>
</evidence>
<evidence type="ECO:0000256" key="36">
    <source>
        <dbReference type="ARBA" id="ARBA00048762"/>
    </source>
</evidence>
<keyword evidence="21" id="KW-0067">ATP-binding</keyword>
<dbReference type="PROSITE" id="PS50222">
    <property type="entry name" value="EF_HAND_2"/>
    <property type="match status" value="2"/>
</dbReference>
<feature type="binding site" evidence="42">
    <location>
        <position position="1909"/>
    </location>
    <ligand>
        <name>Ca(2+)</name>
        <dbReference type="ChEBI" id="CHEBI:29108"/>
        <label>1</label>
    </ligand>
</feature>
<keyword evidence="29" id="KW-0325">Glycoprotein</keyword>
<dbReference type="GO" id="GO:0006646">
    <property type="term" value="P:phosphatidylethanolamine biosynthetic process"/>
    <property type="evidence" value="ECO:0007669"/>
    <property type="project" value="UniProtKB-UniRule"/>
</dbReference>
<comment type="function">
    <text evidence="37">Catalyzes the formation of phosphatidylethanolamine (PtdEtn) from phosphatidylserine (PtdSer). Plays a central role in phospholipid metabolism and in the interorganelle trafficking of phosphatidylserine. Contributes only to a minor proportion of PtdEtn production.</text>
</comment>
<feature type="binding site" evidence="42">
    <location>
        <position position="1925"/>
    </location>
    <ligand>
        <name>Ca(2+)</name>
        <dbReference type="ChEBI" id="CHEBI:29108"/>
        <label>1</label>
    </ligand>
</feature>
<feature type="binding site" evidence="42">
    <location>
        <position position="2107"/>
    </location>
    <ligand>
        <name>Ca(2+)</name>
        <dbReference type="ChEBI" id="CHEBI:29108"/>
        <label>2</label>
    </ligand>
</feature>
<feature type="transmembrane region" description="Helical" evidence="46">
    <location>
        <begin position="935"/>
        <end position="952"/>
    </location>
</feature>
<dbReference type="Pfam" id="PF00141">
    <property type="entry name" value="peroxidase"/>
    <property type="match status" value="1"/>
</dbReference>
<evidence type="ECO:0000259" key="47">
    <source>
        <dbReference type="PROSITE" id="PS50004"/>
    </source>
</evidence>
<evidence type="ECO:0000256" key="13">
    <source>
        <dbReference type="ARBA" id="ARBA00022617"/>
    </source>
</evidence>
<dbReference type="PROSITE" id="PS00211">
    <property type="entry name" value="ABC_TRANSPORTER_1"/>
    <property type="match status" value="2"/>
</dbReference>
<dbReference type="PROSITE" id="PS50893">
    <property type="entry name" value="ABC_TRANSPORTER_2"/>
    <property type="match status" value="2"/>
</dbReference>
<dbReference type="InterPro" id="IPR033179">
    <property type="entry name" value="PSD_type2_pro"/>
</dbReference>
<feature type="transmembrane region" description="Helical" evidence="46">
    <location>
        <begin position="190"/>
        <end position="210"/>
    </location>
</feature>
<feature type="transmembrane region" description="Helical" evidence="46">
    <location>
        <begin position="165"/>
        <end position="184"/>
    </location>
</feature>
<keyword evidence="20 42" id="KW-0106">Calcium</keyword>
<feature type="binding site" evidence="42">
    <location>
        <position position="2115"/>
    </location>
    <ligand>
        <name>Ca(2+)</name>
        <dbReference type="ChEBI" id="CHEBI:29108"/>
        <label>2</label>
    </ligand>
</feature>
<dbReference type="GO" id="GO:0005773">
    <property type="term" value="C:vacuole"/>
    <property type="evidence" value="ECO:0007669"/>
    <property type="project" value="UniProtKB-SubCell"/>
</dbReference>
<comment type="similarity">
    <text evidence="39">Belongs to the phosphatidylserine decarboxylase family. PSD-B subfamily. Eukaryotic type II sub-subfamily.</text>
</comment>
<evidence type="ECO:0000256" key="12">
    <source>
        <dbReference type="ARBA" id="ARBA00022559"/>
    </source>
</evidence>
<comment type="catalytic activity">
    <reaction evidence="39">
        <text>a 1,2-diacyl-sn-glycero-3-phospho-L-serine + H(+) = a 1,2-diacyl-sn-glycero-3-phosphoethanolamine + CO2</text>
        <dbReference type="Rhea" id="RHEA:20828"/>
        <dbReference type="ChEBI" id="CHEBI:15378"/>
        <dbReference type="ChEBI" id="CHEBI:16526"/>
        <dbReference type="ChEBI" id="CHEBI:57262"/>
        <dbReference type="ChEBI" id="CHEBI:64612"/>
        <dbReference type="EC" id="4.1.1.65"/>
    </reaction>
</comment>
<evidence type="ECO:0000256" key="22">
    <source>
        <dbReference type="ARBA" id="ARBA00022989"/>
    </source>
</evidence>
<dbReference type="EMBL" id="LR881469">
    <property type="protein sequence ID" value="CAD5329076.1"/>
    <property type="molecule type" value="Genomic_DNA"/>
</dbReference>
<evidence type="ECO:0000256" key="16">
    <source>
        <dbReference type="ARBA" id="ARBA00022729"/>
    </source>
</evidence>
<keyword evidence="32 39" id="KW-1208">Phospholipid metabolism</keyword>
<dbReference type="GO" id="GO:0005886">
    <property type="term" value="C:plasma membrane"/>
    <property type="evidence" value="ECO:0007669"/>
    <property type="project" value="UniProtKB-SubCell"/>
</dbReference>
<dbReference type="InterPro" id="IPR033177">
    <property type="entry name" value="PSD-B"/>
</dbReference>
<dbReference type="InterPro" id="IPR003817">
    <property type="entry name" value="PS_Dcarbxylase"/>
</dbReference>
<keyword evidence="30 39" id="KW-0594">Phospholipid biosynthesis</keyword>
<dbReference type="SUPFAM" id="SSF90123">
    <property type="entry name" value="ABC transporter transmembrane region"/>
    <property type="match status" value="2"/>
</dbReference>
<feature type="transmembrane region" description="Helical" evidence="46">
    <location>
        <begin position="894"/>
        <end position="915"/>
    </location>
</feature>
<dbReference type="Gene3D" id="2.60.40.150">
    <property type="entry name" value="C2 domain"/>
    <property type="match status" value="1"/>
</dbReference>
<feature type="domain" description="C2" evidence="47">
    <location>
        <begin position="1237"/>
        <end position="1362"/>
    </location>
</feature>
<comment type="pathway">
    <text evidence="39">Phospholipid metabolism; phosphatidylethanolamine biosynthesis; phosphatidylethanolamine from CDP-diacylglycerol: step 2/2.</text>
</comment>
<reference evidence="52 53" key="1">
    <citation type="submission" date="2020-09" db="EMBL/GenBank/DDBJ databases">
        <authorList>
            <person name="Ashkenazy H."/>
        </authorList>
    </citation>
    <scope>NUCLEOTIDE SEQUENCE [LARGE SCALE GENOMIC DNA]</scope>
    <source>
        <strain evidence="53">cv. Cdm-0</strain>
    </source>
</reference>